<protein>
    <submittedName>
        <fullName evidence="8">Prokineticin 1</fullName>
    </submittedName>
</protein>
<evidence type="ECO:0000256" key="5">
    <source>
        <dbReference type="ARBA" id="ARBA00023157"/>
    </source>
</evidence>
<evidence type="ECO:0000256" key="1">
    <source>
        <dbReference type="ARBA" id="ARBA00004613"/>
    </source>
</evidence>
<dbReference type="PANTHER" id="PTHR18821:SF7">
    <property type="entry name" value="PROKINETICIN-1"/>
    <property type="match status" value="1"/>
</dbReference>
<dbReference type="Ensembl" id="ENSSMAT00000031607.2">
    <property type="protein sequence ID" value="ENSSMAP00000031221.1"/>
    <property type="gene ID" value="ENSSMAG00000019143.2"/>
</dbReference>
<keyword evidence="5" id="KW-1015">Disulfide bond</keyword>
<evidence type="ECO:0000256" key="6">
    <source>
        <dbReference type="SAM" id="SignalP"/>
    </source>
</evidence>
<keyword evidence="4 6" id="KW-0732">Signal</keyword>
<evidence type="ECO:0000259" key="7">
    <source>
        <dbReference type="Pfam" id="PF06607"/>
    </source>
</evidence>
<dbReference type="GO" id="GO:0001935">
    <property type="term" value="P:endothelial cell proliferation"/>
    <property type="evidence" value="ECO:0007669"/>
    <property type="project" value="TreeGrafter"/>
</dbReference>
<evidence type="ECO:0000256" key="2">
    <source>
        <dbReference type="ARBA" id="ARBA00006999"/>
    </source>
</evidence>
<evidence type="ECO:0000313" key="8">
    <source>
        <dbReference type="Ensembl" id="ENSSMAP00000031221.1"/>
    </source>
</evidence>
<accession>A0A8D3BAQ8</accession>
<dbReference type="GO" id="GO:0005576">
    <property type="term" value="C:extracellular region"/>
    <property type="evidence" value="ECO:0007669"/>
    <property type="project" value="UniProtKB-SubCell"/>
</dbReference>
<reference evidence="8" key="1">
    <citation type="submission" date="2023-05" db="EMBL/GenBank/DDBJ databases">
        <title>High-quality long-read genome of Scophthalmus maximus.</title>
        <authorList>
            <person name="Lien S."/>
            <person name="Martinez P."/>
        </authorList>
    </citation>
    <scope>NUCLEOTIDE SEQUENCE [LARGE SCALE GENOMIC DNA]</scope>
</reference>
<feature type="chain" id="PRO_5034739768" evidence="6">
    <location>
        <begin position="21"/>
        <end position="138"/>
    </location>
</feature>
<comment type="similarity">
    <text evidence="2">Belongs to the AVIT (prokineticin) family.</text>
</comment>
<dbReference type="InterPro" id="IPR009523">
    <property type="entry name" value="Prokineticin"/>
</dbReference>
<feature type="domain" description="Prokineticin" evidence="7">
    <location>
        <begin position="5"/>
        <end position="71"/>
    </location>
</feature>
<evidence type="ECO:0000256" key="4">
    <source>
        <dbReference type="ARBA" id="ARBA00022729"/>
    </source>
</evidence>
<dbReference type="AlphaFoldDB" id="A0A8D3BAQ8"/>
<dbReference type="Gene3D" id="2.10.80.10">
    <property type="entry name" value="Lipase, subunit A"/>
    <property type="match status" value="1"/>
</dbReference>
<evidence type="ECO:0000256" key="3">
    <source>
        <dbReference type="ARBA" id="ARBA00022525"/>
    </source>
</evidence>
<dbReference type="Pfam" id="PF06607">
    <property type="entry name" value="Prokineticin"/>
    <property type="match status" value="1"/>
</dbReference>
<dbReference type="InterPro" id="IPR023569">
    <property type="entry name" value="Prokineticin_domain"/>
</dbReference>
<name>A0A8D3BAQ8_SCOMX</name>
<organism evidence="8 9">
    <name type="scientific">Scophthalmus maximus</name>
    <name type="common">Turbot</name>
    <name type="synonym">Psetta maxima</name>
    <dbReference type="NCBI Taxonomy" id="52904"/>
    <lineage>
        <taxon>Eukaryota</taxon>
        <taxon>Metazoa</taxon>
        <taxon>Chordata</taxon>
        <taxon>Craniata</taxon>
        <taxon>Vertebrata</taxon>
        <taxon>Euteleostomi</taxon>
        <taxon>Actinopterygii</taxon>
        <taxon>Neopterygii</taxon>
        <taxon>Teleostei</taxon>
        <taxon>Neoteleostei</taxon>
        <taxon>Acanthomorphata</taxon>
        <taxon>Carangaria</taxon>
        <taxon>Pleuronectiformes</taxon>
        <taxon>Pleuronectoidei</taxon>
        <taxon>Scophthalmidae</taxon>
        <taxon>Scophthalmus</taxon>
    </lineage>
</organism>
<reference evidence="8" key="2">
    <citation type="submission" date="2025-08" db="UniProtKB">
        <authorList>
            <consortium name="Ensembl"/>
        </authorList>
    </citation>
    <scope>IDENTIFICATION</scope>
</reference>
<feature type="signal peptide" evidence="6">
    <location>
        <begin position="1"/>
        <end position="20"/>
    </location>
</feature>
<dbReference type="GeneTree" id="ENSGT00940000166935"/>
<proteinExistence type="inferred from homology"/>
<dbReference type="PANTHER" id="PTHR18821">
    <property type="entry name" value="PROKINETICIN"/>
    <property type="match status" value="1"/>
</dbReference>
<dbReference type="Proteomes" id="UP000694558">
    <property type="component" value="Chromosome 11"/>
</dbReference>
<comment type="subcellular location">
    <subcellularLocation>
        <location evidence="1">Secreted</location>
    </subcellularLocation>
</comment>
<evidence type="ECO:0000313" key="9">
    <source>
        <dbReference type="Proteomes" id="UP000694558"/>
    </source>
</evidence>
<sequence length="138" mass="15397">MGFTAVLLSFLLVSLSWSRGAIITGACERDVQCGFGLCCAVSLWLRGLRMCVPRGVEGDECHPFSHKVGRNVMLLICIHPTCITSSYTHTHTHTHTLDARTHMHIHTHTHTHTHTQICVCVDVCVIGNSDYIKCWQVD</sequence>
<keyword evidence="3" id="KW-0964">Secreted</keyword>
<dbReference type="SUPFAM" id="SSF57190">
    <property type="entry name" value="Colipase-like"/>
    <property type="match status" value="1"/>
</dbReference>